<dbReference type="Gene3D" id="3.40.190.10">
    <property type="entry name" value="Periplasmic binding protein-like II"/>
    <property type="match status" value="1"/>
</dbReference>
<evidence type="ECO:0000313" key="3">
    <source>
        <dbReference type="Proteomes" id="UP000252770"/>
    </source>
</evidence>
<protein>
    <submittedName>
        <fullName evidence="2">ABC transporter substrate-binding protein</fullName>
    </submittedName>
</protein>
<feature type="signal peptide" evidence="1">
    <location>
        <begin position="1"/>
        <end position="22"/>
    </location>
</feature>
<dbReference type="Proteomes" id="UP000252770">
    <property type="component" value="Unassembled WGS sequence"/>
</dbReference>
<dbReference type="Pfam" id="PF13416">
    <property type="entry name" value="SBP_bac_8"/>
    <property type="match status" value="1"/>
</dbReference>
<dbReference type="PANTHER" id="PTHR43649:SF12">
    <property type="entry name" value="DIACETYLCHITOBIOSE BINDING PROTEIN DASA"/>
    <property type="match status" value="1"/>
</dbReference>
<dbReference type="EMBL" id="QOUI01000003">
    <property type="protein sequence ID" value="RCK70341.1"/>
    <property type="molecule type" value="Genomic_DNA"/>
</dbReference>
<dbReference type="InterPro" id="IPR006059">
    <property type="entry name" value="SBP"/>
</dbReference>
<dbReference type="CDD" id="cd14748">
    <property type="entry name" value="PBP2_UgpB"/>
    <property type="match status" value="1"/>
</dbReference>
<reference evidence="2 3" key="1">
    <citation type="submission" date="2018-07" db="EMBL/GenBank/DDBJ databases">
        <title>Desertimonas flava gen. nov. sp. nov.</title>
        <authorList>
            <person name="Liu S."/>
        </authorList>
    </citation>
    <scope>NUCLEOTIDE SEQUENCE [LARGE SCALE GENOMIC DNA]</scope>
    <source>
        <strain evidence="2 3">16Sb5-5</strain>
    </source>
</reference>
<proteinExistence type="predicted"/>
<sequence>MRPVTRALTPLAAGLLLLSAAACSTEEAGSAPGSVTITFSSYNYGTQGAAGTGTQALLDRFAELHPEITVEPQAVPVADVLTSARAATAAGEPPDVVQLGYSKLTEGLETLPVQPLDELAGADWEPHVAGILPGPVQTGTRDGHTYALPYTISIPTVLYNADLFERAGLDPDAPPQTMAEIRQAAEAVTATGAEGVYFGVADTAKSDYLTQSVMNSAGGGVLAGDGTVTADSPASVEGLRQVAALTADGLQPAVSVEDALAAFSTGDLGMLVISTAVLGTVQQAAQGSFELRTTGFPAFGDAPPAPTHSGASLVVLSGTEAEQQASWELVRFLTGEEGYRMIATEIGYLPLRSSVVAELGPWLEENPLLVPTIEQLDRMQPYRSFAGSRANQATQLLQDEAVAPIVLRGADPQSTLTATSDRIRELVGTP</sequence>
<dbReference type="SUPFAM" id="SSF53850">
    <property type="entry name" value="Periplasmic binding protein-like II"/>
    <property type="match status" value="1"/>
</dbReference>
<dbReference type="PANTHER" id="PTHR43649">
    <property type="entry name" value="ARABINOSE-BINDING PROTEIN-RELATED"/>
    <property type="match status" value="1"/>
</dbReference>
<evidence type="ECO:0000313" key="2">
    <source>
        <dbReference type="EMBL" id="RCK70341.1"/>
    </source>
</evidence>
<organism evidence="2 3">
    <name type="scientific">Desertihabitans brevis</name>
    <dbReference type="NCBI Taxonomy" id="2268447"/>
    <lineage>
        <taxon>Bacteria</taxon>
        <taxon>Bacillati</taxon>
        <taxon>Actinomycetota</taxon>
        <taxon>Actinomycetes</taxon>
        <taxon>Propionibacteriales</taxon>
        <taxon>Propionibacteriaceae</taxon>
        <taxon>Desertihabitans</taxon>
    </lineage>
</organism>
<keyword evidence="3" id="KW-1185">Reference proteome</keyword>
<feature type="chain" id="PRO_5039200470" evidence="1">
    <location>
        <begin position="23"/>
        <end position="430"/>
    </location>
</feature>
<evidence type="ECO:0000256" key="1">
    <source>
        <dbReference type="SAM" id="SignalP"/>
    </source>
</evidence>
<dbReference type="InterPro" id="IPR050490">
    <property type="entry name" value="Bact_solute-bd_prot1"/>
</dbReference>
<dbReference type="PROSITE" id="PS51257">
    <property type="entry name" value="PROKAR_LIPOPROTEIN"/>
    <property type="match status" value="1"/>
</dbReference>
<dbReference type="RefSeq" id="WP_114125883.1">
    <property type="nucleotide sequence ID" value="NZ_QOUI01000003.1"/>
</dbReference>
<accession>A0A367YZG6</accession>
<comment type="caution">
    <text evidence="2">The sequence shown here is derived from an EMBL/GenBank/DDBJ whole genome shotgun (WGS) entry which is preliminary data.</text>
</comment>
<dbReference type="AlphaFoldDB" id="A0A367YZG6"/>
<gene>
    <name evidence="2" type="ORF">DT076_06725</name>
</gene>
<name>A0A367YZG6_9ACTN</name>
<keyword evidence="1" id="KW-0732">Signal</keyword>